<dbReference type="Proteomes" id="UP001437256">
    <property type="component" value="Unassembled WGS sequence"/>
</dbReference>
<accession>A0ABR3AEX8</accession>
<organism evidence="2 3">
    <name type="scientific">Marasmius tenuissimus</name>
    <dbReference type="NCBI Taxonomy" id="585030"/>
    <lineage>
        <taxon>Eukaryota</taxon>
        <taxon>Fungi</taxon>
        <taxon>Dikarya</taxon>
        <taxon>Basidiomycota</taxon>
        <taxon>Agaricomycotina</taxon>
        <taxon>Agaricomycetes</taxon>
        <taxon>Agaricomycetidae</taxon>
        <taxon>Agaricales</taxon>
        <taxon>Marasmiineae</taxon>
        <taxon>Marasmiaceae</taxon>
        <taxon>Marasmius</taxon>
    </lineage>
</organism>
<dbReference type="EMBL" id="JBBXMP010000001">
    <property type="protein sequence ID" value="KAL0072480.1"/>
    <property type="molecule type" value="Genomic_DNA"/>
</dbReference>
<name>A0ABR3AEX8_9AGAR</name>
<sequence length="255" mass="28469">MVYRDVDALRRLKRTELQQIATQENIKANQKSDAIIKQLLEKYPQGVPRKATPAVSFGSRPHKATKGTAGQGSVAPNRTRTGSTTHANNVTEHEVQQESSTSQQKARGSANPTRTANESQVANTAVARPPKRTRVSDHAAVIATPPRPQKKQRLGPSLKDVRYVLREMKEHTNELPKLQTSLCEMAALLEEAQEQTKTINDEIEDLIWLRWCVEEDVMKEIKTDVSLIDGTAVLGSDSEKGAEWRKWKANQSQLT</sequence>
<feature type="compositionally biased region" description="Polar residues" evidence="1">
    <location>
        <begin position="74"/>
        <end position="90"/>
    </location>
</feature>
<feature type="compositionally biased region" description="Polar residues" evidence="1">
    <location>
        <begin position="97"/>
        <end position="123"/>
    </location>
</feature>
<protein>
    <submittedName>
        <fullName evidence="2">Uncharacterized protein</fullName>
    </submittedName>
</protein>
<evidence type="ECO:0000256" key="1">
    <source>
        <dbReference type="SAM" id="MobiDB-lite"/>
    </source>
</evidence>
<keyword evidence="3" id="KW-1185">Reference proteome</keyword>
<comment type="caution">
    <text evidence="2">The sequence shown here is derived from an EMBL/GenBank/DDBJ whole genome shotgun (WGS) entry which is preliminary data.</text>
</comment>
<proteinExistence type="predicted"/>
<feature type="region of interest" description="Disordered" evidence="1">
    <location>
        <begin position="47"/>
        <end position="140"/>
    </location>
</feature>
<evidence type="ECO:0000313" key="2">
    <source>
        <dbReference type="EMBL" id="KAL0072480.1"/>
    </source>
</evidence>
<evidence type="ECO:0000313" key="3">
    <source>
        <dbReference type="Proteomes" id="UP001437256"/>
    </source>
</evidence>
<reference evidence="2 3" key="1">
    <citation type="submission" date="2024-05" db="EMBL/GenBank/DDBJ databases">
        <title>A draft genome resource for the thread blight pathogen Marasmius tenuissimus strain MS-2.</title>
        <authorList>
            <person name="Yulfo-Soto G.E."/>
            <person name="Baruah I.K."/>
            <person name="Amoako-Attah I."/>
            <person name="Bukari Y."/>
            <person name="Meinhardt L.W."/>
            <person name="Bailey B.A."/>
            <person name="Cohen S.P."/>
        </authorList>
    </citation>
    <scope>NUCLEOTIDE SEQUENCE [LARGE SCALE GENOMIC DNA]</scope>
    <source>
        <strain evidence="2 3">MS-2</strain>
    </source>
</reference>
<gene>
    <name evidence="2" type="ORF">AAF712_000243</name>
</gene>